<evidence type="ECO:0000256" key="4">
    <source>
        <dbReference type="ARBA" id="ARBA00022900"/>
    </source>
</evidence>
<evidence type="ECO:0000256" key="1">
    <source>
        <dbReference type="ARBA" id="ARBA00004613"/>
    </source>
</evidence>
<feature type="disulfide bond" evidence="7">
    <location>
        <begin position="231"/>
        <end position="246"/>
    </location>
</feature>
<feature type="region of interest" description="Disordered" evidence="8">
    <location>
        <begin position="211"/>
        <end position="231"/>
    </location>
</feature>
<dbReference type="Proteomes" id="UP001314205">
    <property type="component" value="Unassembled WGS sequence"/>
</dbReference>
<feature type="disulfide bond" evidence="7">
    <location>
        <begin position="162"/>
        <end position="177"/>
    </location>
</feature>
<proteinExistence type="inferred from homology"/>
<evidence type="ECO:0000256" key="7">
    <source>
        <dbReference type="PROSITE-ProRule" id="PRU00776"/>
    </source>
</evidence>
<comment type="caution">
    <text evidence="7">Lacks conserved residue(s) required for the propagation of feature annotation.</text>
</comment>
<feature type="domain" description="Pacifastin" evidence="10">
    <location>
        <begin position="120"/>
        <end position="154"/>
    </location>
</feature>
<feature type="disulfide bond" evidence="7">
    <location>
        <begin position="285"/>
        <end position="300"/>
    </location>
</feature>
<comment type="caution">
    <text evidence="11">The sequence shown here is derived from an EMBL/GenBank/DDBJ whole genome shotgun (WGS) entry which is preliminary data.</text>
</comment>
<evidence type="ECO:0000259" key="10">
    <source>
        <dbReference type="PROSITE" id="PS51446"/>
    </source>
</evidence>
<feature type="chain" id="PRO_5043382111" description="Pacifastin domain-containing protein" evidence="9">
    <location>
        <begin position="21"/>
        <end position="368"/>
    </location>
</feature>
<dbReference type="AlphaFoldDB" id="A0AAV1L6P8"/>
<dbReference type="InterPro" id="IPR008037">
    <property type="entry name" value="Pacifastin_dom"/>
</dbReference>
<sequence>MKWLILSSFLVCWARFGVRCEETALSEAQVKRPIEVKCLAGTEWESNCHQCRCLPFGIALCHKLEPCDTSPSAEPITCKPNTVFHRDCNSCLCLANGDVKCSTNTCQRSDIPKKSDLLPGKECSPGSKWTSQCNECTCSSEGYPTCTEMKCSGQETETVFSCAPESVWKNDCNTCWCTDGRAVCTKIGCSVIPALDFNVDSKDYEEIVEPAPNTSLTRKTRASPQEPPKACQPGQEFRMDCNKCLCDNEGQDFSCTRIDCNALNNNNNGGARRKRDTTVEVAANCTAGSVFQKECNVCRCGADGLRATCTAHDCDQVKVEQGVDASDADPNFRCNPGEQFKRECNDCTCSADGKSVFCTLRLCSIYQP</sequence>
<name>A0AAV1L6P8_9NEOP</name>
<feature type="signal peptide" evidence="9">
    <location>
        <begin position="1"/>
        <end position="20"/>
    </location>
</feature>
<gene>
    <name evidence="11" type="ORF">PARMNEM_LOCUS11244</name>
</gene>
<evidence type="ECO:0000256" key="8">
    <source>
        <dbReference type="SAM" id="MobiDB-lite"/>
    </source>
</evidence>
<organism evidence="11 12">
    <name type="scientific">Parnassius mnemosyne</name>
    <name type="common">clouded apollo</name>
    <dbReference type="NCBI Taxonomy" id="213953"/>
    <lineage>
        <taxon>Eukaryota</taxon>
        <taxon>Metazoa</taxon>
        <taxon>Ecdysozoa</taxon>
        <taxon>Arthropoda</taxon>
        <taxon>Hexapoda</taxon>
        <taxon>Insecta</taxon>
        <taxon>Pterygota</taxon>
        <taxon>Neoptera</taxon>
        <taxon>Endopterygota</taxon>
        <taxon>Lepidoptera</taxon>
        <taxon>Glossata</taxon>
        <taxon>Ditrysia</taxon>
        <taxon>Papilionoidea</taxon>
        <taxon>Papilionidae</taxon>
        <taxon>Parnassiinae</taxon>
        <taxon>Parnassini</taxon>
        <taxon>Parnassius</taxon>
        <taxon>Driopa</taxon>
    </lineage>
</organism>
<evidence type="ECO:0000256" key="5">
    <source>
        <dbReference type="ARBA" id="ARBA00023157"/>
    </source>
</evidence>
<dbReference type="InterPro" id="IPR036201">
    <property type="entry name" value="Pacifastin_dom_sf"/>
</dbReference>
<keyword evidence="2" id="KW-0964">Secreted</keyword>
<evidence type="ECO:0000313" key="11">
    <source>
        <dbReference type="EMBL" id="CAK1590946.1"/>
    </source>
</evidence>
<evidence type="ECO:0000256" key="6">
    <source>
        <dbReference type="ARBA" id="ARBA00029459"/>
    </source>
</evidence>
<feature type="domain" description="Pacifastin" evidence="10">
    <location>
        <begin position="228"/>
        <end position="263"/>
    </location>
</feature>
<evidence type="ECO:0000313" key="12">
    <source>
        <dbReference type="Proteomes" id="UP001314205"/>
    </source>
</evidence>
<keyword evidence="4 7" id="KW-0722">Serine protease inhibitor</keyword>
<keyword evidence="3 7" id="KW-0646">Protease inhibitor</keyword>
<keyword evidence="9" id="KW-0732">Signal</keyword>
<accession>A0AAV1L6P8</accession>
<feature type="disulfide bond" evidence="7">
    <location>
        <begin position="334"/>
        <end position="349"/>
    </location>
</feature>
<dbReference type="PROSITE" id="PS51446">
    <property type="entry name" value="PACIFASTIN"/>
    <property type="match status" value="5"/>
</dbReference>
<dbReference type="GO" id="GO:0005576">
    <property type="term" value="C:extracellular region"/>
    <property type="evidence" value="ECO:0007669"/>
    <property type="project" value="UniProtKB-SubCell"/>
</dbReference>
<feature type="disulfide bond" evidence="7">
    <location>
        <begin position="136"/>
        <end position="146"/>
    </location>
</feature>
<feature type="domain" description="Pacifastin" evidence="10">
    <location>
        <begin position="282"/>
        <end position="317"/>
    </location>
</feature>
<feature type="disulfide bond" evidence="7">
    <location>
        <begin position="123"/>
        <end position="138"/>
    </location>
</feature>
<dbReference type="Pfam" id="PF05375">
    <property type="entry name" value="Pacifastin_I"/>
    <property type="match status" value="5"/>
</dbReference>
<keyword evidence="12" id="KW-1185">Reference proteome</keyword>
<feature type="domain" description="Pacifastin" evidence="10">
    <location>
        <begin position="159"/>
        <end position="192"/>
    </location>
</feature>
<keyword evidence="5 7" id="KW-1015">Disulfide bond</keyword>
<comment type="similarity">
    <text evidence="6 7">Belongs to the protease inhibitor I19 family.</text>
</comment>
<dbReference type="EMBL" id="CAVLGL010000086">
    <property type="protein sequence ID" value="CAK1590946.1"/>
    <property type="molecule type" value="Genomic_DNA"/>
</dbReference>
<reference evidence="11 12" key="1">
    <citation type="submission" date="2023-11" db="EMBL/GenBank/DDBJ databases">
        <authorList>
            <person name="Hedman E."/>
            <person name="Englund M."/>
            <person name="Stromberg M."/>
            <person name="Nyberg Akerstrom W."/>
            <person name="Nylinder S."/>
            <person name="Jareborg N."/>
            <person name="Kallberg Y."/>
            <person name="Kronander E."/>
        </authorList>
    </citation>
    <scope>NUCLEOTIDE SEQUENCE [LARGE SCALE GENOMIC DNA]</scope>
</reference>
<protein>
    <recommendedName>
        <fullName evidence="10">Pacifastin domain-containing protein</fullName>
    </recommendedName>
</protein>
<dbReference type="SUPFAM" id="SSF57283">
    <property type="entry name" value="PMP inhibitors"/>
    <property type="match status" value="6"/>
</dbReference>
<evidence type="ECO:0000256" key="3">
    <source>
        <dbReference type="ARBA" id="ARBA00022690"/>
    </source>
</evidence>
<comment type="subcellular location">
    <subcellularLocation>
        <location evidence="1">Secreted</location>
    </subcellularLocation>
</comment>
<evidence type="ECO:0000256" key="9">
    <source>
        <dbReference type="SAM" id="SignalP"/>
    </source>
</evidence>
<feature type="domain" description="Pacifastin" evidence="10">
    <location>
        <begin position="331"/>
        <end position="366"/>
    </location>
</feature>
<dbReference type="GO" id="GO:0004867">
    <property type="term" value="F:serine-type endopeptidase inhibitor activity"/>
    <property type="evidence" value="ECO:0007669"/>
    <property type="project" value="UniProtKB-UniRule"/>
</dbReference>
<evidence type="ECO:0000256" key="2">
    <source>
        <dbReference type="ARBA" id="ARBA00022525"/>
    </source>
</evidence>
<feature type="disulfide bond" evidence="7">
    <location>
        <begin position="133"/>
        <end position="151"/>
    </location>
</feature>